<comment type="caution">
    <text evidence="2">The sequence shown here is derived from an EMBL/GenBank/DDBJ whole genome shotgun (WGS) entry which is preliminary data.</text>
</comment>
<protein>
    <submittedName>
        <fullName evidence="2">Uncharacterized protein</fullName>
    </submittedName>
</protein>
<dbReference type="AlphaFoldDB" id="A0A0B1P2Y8"/>
<feature type="region of interest" description="Disordered" evidence="1">
    <location>
        <begin position="232"/>
        <end position="259"/>
    </location>
</feature>
<accession>A0A0B1P2Y8</accession>
<sequence length="589" mass="67568">MNHSSKKNMYTRQDNLPSRNLHINPKENWNSLPQVHRTRLGEYDSYGHRSYLSREQGHESNLKIESHLMNINPAHILEVLRSRMAAILSKIGREVTSLNSYNSEEFFHEFQNLFHDFKRAQVSLLEEFEHISEAKASYYEQFTLAKSKLLQIYEERDRLSKEMEVIQQILDETRDKLKNSYHQHQKFKSQKLSCKDKNIYRGNSTYLMDKADGNSFSPNISDLEMSASFTKSGSSSSLKRPFEKLNPGPQTTHSGSTLDISSDSSLSFGSYFMGILERQNFYQEHALPKNSSIRNVSEIKKKNINQNINSYNPTYTSEDDPAPEFKVGFDKVLNMIEKWCKTNANQPNECNDAKVALQNPSLWSYMMDCVDCGDSDVSESRVKDLISSASTRYRFVMRMATTYIFKDLLSLKNFYGFNEEANKMLNDFESMMEERGMKATIRQGIIDRRDTVIKNIIEDTGYDLLRSMRLNQHSNSLRGILGSFLNEDCDFASAGRDLGAIVALSFDLCARIHSSALTFQILFPNLTSTKFNASTMIVRDKILIKPLALHHIAMTRLKLVISPMVTLRDDRGTTIKAKSLQLATVLTMI</sequence>
<feature type="region of interest" description="Disordered" evidence="1">
    <location>
        <begin position="1"/>
        <end position="28"/>
    </location>
</feature>
<evidence type="ECO:0000256" key="1">
    <source>
        <dbReference type="SAM" id="MobiDB-lite"/>
    </source>
</evidence>
<dbReference type="EMBL" id="JNVN01003313">
    <property type="protein sequence ID" value="KHJ31039.1"/>
    <property type="molecule type" value="Genomic_DNA"/>
</dbReference>
<evidence type="ECO:0000313" key="3">
    <source>
        <dbReference type="Proteomes" id="UP000030854"/>
    </source>
</evidence>
<keyword evidence="3" id="KW-1185">Reference proteome</keyword>
<proteinExistence type="predicted"/>
<dbReference type="HOGENOM" id="CLU_463216_0_0_1"/>
<name>A0A0B1P2Y8_UNCNE</name>
<dbReference type="STRING" id="52586.A0A0B1P2Y8"/>
<organism evidence="2 3">
    <name type="scientific">Uncinula necator</name>
    <name type="common">Grape powdery mildew</name>
    <dbReference type="NCBI Taxonomy" id="52586"/>
    <lineage>
        <taxon>Eukaryota</taxon>
        <taxon>Fungi</taxon>
        <taxon>Dikarya</taxon>
        <taxon>Ascomycota</taxon>
        <taxon>Pezizomycotina</taxon>
        <taxon>Leotiomycetes</taxon>
        <taxon>Erysiphales</taxon>
        <taxon>Erysiphaceae</taxon>
        <taxon>Erysiphe</taxon>
    </lineage>
</organism>
<evidence type="ECO:0000313" key="2">
    <source>
        <dbReference type="EMBL" id="KHJ31039.1"/>
    </source>
</evidence>
<feature type="compositionally biased region" description="Polar residues" evidence="1">
    <location>
        <begin position="7"/>
        <end position="18"/>
    </location>
</feature>
<reference evidence="2 3" key="1">
    <citation type="journal article" date="2014" name="BMC Genomics">
        <title>Adaptive genomic structural variation in the grape powdery mildew pathogen, Erysiphe necator.</title>
        <authorList>
            <person name="Jones L."/>
            <person name="Riaz S."/>
            <person name="Morales-Cruz A."/>
            <person name="Amrine K.C."/>
            <person name="McGuire B."/>
            <person name="Gubler W.D."/>
            <person name="Walker M.A."/>
            <person name="Cantu D."/>
        </authorList>
    </citation>
    <scope>NUCLEOTIDE SEQUENCE [LARGE SCALE GENOMIC DNA]</scope>
    <source>
        <strain evidence="3">c</strain>
    </source>
</reference>
<gene>
    <name evidence="2" type="ORF">EV44_g1296</name>
</gene>
<dbReference type="Proteomes" id="UP000030854">
    <property type="component" value="Unassembled WGS sequence"/>
</dbReference>